<dbReference type="RefSeq" id="WP_272804082.1">
    <property type="nucleotide sequence ID" value="NZ_JAQQKY010000012.1"/>
</dbReference>
<protein>
    <submittedName>
        <fullName evidence="1">Uncharacterized protein</fullName>
    </submittedName>
</protein>
<dbReference type="Proteomes" id="UP001221566">
    <property type="component" value="Unassembled WGS sequence"/>
</dbReference>
<evidence type="ECO:0000313" key="2">
    <source>
        <dbReference type="Proteomes" id="UP001221566"/>
    </source>
</evidence>
<organism evidence="1 2">
    <name type="scientific">Vogesella indigofera</name>
    <name type="common">Pseudomonas indigofera</name>
    <dbReference type="NCBI Taxonomy" id="45465"/>
    <lineage>
        <taxon>Bacteria</taxon>
        <taxon>Pseudomonadati</taxon>
        <taxon>Pseudomonadota</taxon>
        <taxon>Betaproteobacteria</taxon>
        <taxon>Neisseriales</taxon>
        <taxon>Chromobacteriaceae</taxon>
        <taxon>Vogesella</taxon>
    </lineage>
</organism>
<proteinExistence type="predicted"/>
<sequence length="112" mass="13115">MSNYTYFIAFEDDVTPEGFTAHKIIYNLPVCDLAEAFDEFDINWYDKCGIITDVEAYAKVLLEPYLSEATHEYIDDEGDSDGKTTLQVLYDFLMKWQAYKIMVFSEPHYYNS</sequence>
<name>A0ABT5IAF9_VOGIN</name>
<evidence type="ECO:0000313" key="1">
    <source>
        <dbReference type="EMBL" id="MDC7692471.1"/>
    </source>
</evidence>
<reference evidence="1 2" key="1">
    <citation type="submission" date="2023-01" db="EMBL/GenBank/DDBJ databases">
        <title>Novel species of the genus Vogesella isolated from rivers.</title>
        <authorList>
            <person name="Lu H."/>
        </authorList>
    </citation>
    <scope>NUCLEOTIDE SEQUENCE [LARGE SCALE GENOMIC DNA]</scope>
    <source>
        <strain evidence="1 2">SH7W</strain>
    </source>
</reference>
<dbReference type="EMBL" id="JAQQKY010000012">
    <property type="protein sequence ID" value="MDC7692471.1"/>
    <property type="molecule type" value="Genomic_DNA"/>
</dbReference>
<comment type="caution">
    <text evidence="1">The sequence shown here is derived from an EMBL/GenBank/DDBJ whole genome shotgun (WGS) entry which is preliminary data.</text>
</comment>
<accession>A0ABT5IAF9</accession>
<keyword evidence="2" id="KW-1185">Reference proteome</keyword>
<gene>
    <name evidence="1" type="ORF">PQU93_17020</name>
</gene>